<name>A0ABW6L249_9ACTN</name>
<keyword evidence="2" id="KW-1185">Reference proteome</keyword>
<organism evidence="1 2">
    <name type="scientific">Streptomyces kebangsaanensis</name>
    <dbReference type="NCBI Taxonomy" id="864058"/>
    <lineage>
        <taxon>Bacteria</taxon>
        <taxon>Bacillati</taxon>
        <taxon>Actinomycetota</taxon>
        <taxon>Actinomycetes</taxon>
        <taxon>Kitasatosporales</taxon>
        <taxon>Streptomycetaceae</taxon>
        <taxon>Streptomyces</taxon>
    </lineage>
</organism>
<sequence>MSPAILPEPTAVLAETEWGALEHAYGTAEDTPAQLIALLADDQHTRSLALDHLHHVVHHQNTLYAATVPAALYVAAILLGPRTALPVDKRPHDFPGPLRAELLGWLNSVADAADDQAEATMRRLGFPPEDHPPFVRTREIRPLLFSAVSACFDDHDPHVREAALAACIPLLDDPCLRHHRTATAPLLRETLAVSALWQYQERAVEALSAWGEDTTGLEVRRNPFAVCDTPLNPSAAEWHLSSEDRADLPF</sequence>
<reference evidence="1 2" key="1">
    <citation type="submission" date="2024-10" db="EMBL/GenBank/DDBJ databases">
        <title>The Natural Products Discovery Center: Release of the First 8490 Sequenced Strains for Exploring Actinobacteria Biosynthetic Diversity.</title>
        <authorList>
            <person name="Kalkreuter E."/>
            <person name="Kautsar S.A."/>
            <person name="Yang D."/>
            <person name="Bader C.D."/>
            <person name="Teijaro C.N."/>
            <person name="Fluegel L."/>
            <person name="Davis C.M."/>
            <person name="Simpson J.R."/>
            <person name="Lauterbach L."/>
            <person name="Steele A.D."/>
            <person name="Gui C."/>
            <person name="Meng S."/>
            <person name="Li G."/>
            <person name="Viehrig K."/>
            <person name="Ye F."/>
            <person name="Su P."/>
            <person name="Kiefer A.F."/>
            <person name="Nichols A."/>
            <person name="Cepeda A.J."/>
            <person name="Yan W."/>
            <person name="Fan B."/>
            <person name="Jiang Y."/>
            <person name="Adhikari A."/>
            <person name="Zheng C.-J."/>
            <person name="Schuster L."/>
            <person name="Cowan T.M."/>
            <person name="Smanski M.J."/>
            <person name="Chevrette M.G."/>
            <person name="De Carvalho L.P.S."/>
            <person name="Shen B."/>
        </authorList>
    </citation>
    <scope>NUCLEOTIDE SEQUENCE [LARGE SCALE GENOMIC DNA]</scope>
    <source>
        <strain evidence="1 2">NPDC007147</strain>
    </source>
</reference>
<gene>
    <name evidence="1" type="ORF">ACFYNZ_32885</name>
</gene>
<comment type="caution">
    <text evidence="1">The sequence shown here is derived from an EMBL/GenBank/DDBJ whole genome shotgun (WGS) entry which is preliminary data.</text>
</comment>
<evidence type="ECO:0000313" key="1">
    <source>
        <dbReference type="EMBL" id="MFE9174185.1"/>
    </source>
</evidence>
<dbReference type="EMBL" id="JBIAFJ010000048">
    <property type="protein sequence ID" value="MFE9174185.1"/>
    <property type="molecule type" value="Genomic_DNA"/>
</dbReference>
<dbReference type="RefSeq" id="WP_388353765.1">
    <property type="nucleotide sequence ID" value="NZ_JBIAFJ010000048.1"/>
</dbReference>
<accession>A0ABW6L249</accession>
<proteinExistence type="predicted"/>
<protein>
    <recommendedName>
        <fullName evidence="3">HEAT repeat domain-containing protein</fullName>
    </recommendedName>
</protein>
<evidence type="ECO:0000313" key="2">
    <source>
        <dbReference type="Proteomes" id="UP001601197"/>
    </source>
</evidence>
<evidence type="ECO:0008006" key="3">
    <source>
        <dbReference type="Google" id="ProtNLM"/>
    </source>
</evidence>
<dbReference type="Proteomes" id="UP001601197">
    <property type="component" value="Unassembled WGS sequence"/>
</dbReference>